<keyword evidence="1" id="KW-0378">Hydrolase</keyword>
<dbReference type="EMBL" id="JACAGK010000001">
    <property type="protein sequence ID" value="MDM1046795.1"/>
    <property type="molecule type" value="Genomic_DNA"/>
</dbReference>
<evidence type="ECO:0000313" key="2">
    <source>
        <dbReference type="Proteomes" id="UP001170954"/>
    </source>
</evidence>
<organism evidence="1 2">
    <name type="scientific">Sphingobacterium hotanense</name>
    <dbReference type="NCBI Taxonomy" id="649196"/>
    <lineage>
        <taxon>Bacteria</taxon>
        <taxon>Pseudomonadati</taxon>
        <taxon>Bacteroidota</taxon>
        <taxon>Sphingobacteriia</taxon>
        <taxon>Sphingobacteriales</taxon>
        <taxon>Sphingobacteriaceae</taxon>
        <taxon>Sphingobacterium</taxon>
    </lineage>
</organism>
<reference evidence="1" key="2">
    <citation type="journal article" date="2022" name="Sci. Total Environ.">
        <title>Prevalence, transmission, and molecular epidemiology of tet(X)-positive bacteria among humans, animals, and environmental niches in China: An epidemiological, and genomic-based study.</title>
        <authorList>
            <person name="Dong N."/>
            <person name="Zeng Y."/>
            <person name="Cai C."/>
            <person name="Sun C."/>
            <person name="Lu J."/>
            <person name="Liu C."/>
            <person name="Zhou H."/>
            <person name="Sun Q."/>
            <person name="Shu L."/>
            <person name="Wang H."/>
            <person name="Wang Y."/>
            <person name="Wang S."/>
            <person name="Wu C."/>
            <person name="Chan E.W."/>
            <person name="Chen G."/>
            <person name="Shen Z."/>
            <person name="Chen S."/>
            <person name="Zhang R."/>
        </authorList>
    </citation>
    <scope>NUCLEOTIDE SEQUENCE</scope>
    <source>
        <strain evidence="1">R1692</strain>
    </source>
</reference>
<evidence type="ECO:0000313" key="1">
    <source>
        <dbReference type="EMBL" id="MDM1046795.1"/>
    </source>
</evidence>
<dbReference type="GO" id="GO:0016787">
    <property type="term" value="F:hydrolase activity"/>
    <property type="evidence" value="ECO:0007669"/>
    <property type="project" value="UniProtKB-KW"/>
</dbReference>
<dbReference type="InterPro" id="IPR018550">
    <property type="entry name" value="Lipid-A_deacylase-rel"/>
</dbReference>
<dbReference type="Proteomes" id="UP001170954">
    <property type="component" value="Unassembled WGS sequence"/>
</dbReference>
<accession>A0ABT7NHX1</accession>
<reference evidence="1" key="1">
    <citation type="submission" date="2020-06" db="EMBL/GenBank/DDBJ databases">
        <authorList>
            <person name="Dong N."/>
        </authorList>
    </citation>
    <scope>NUCLEOTIDE SEQUENCE</scope>
    <source>
        <strain evidence="1">R1692</strain>
    </source>
</reference>
<sequence length="423" mass="47913">MRSCDQYLIYTTQNSVRFLLISLYFFNGFALNAQQHEEKHRMDTAKVSISNFSHHFIAEIRPSYVFPTSPFYRSEVANEQLSKRAVSGHLKYSFALPKGSLGKQVYSKTQQGVGIAVFDFANHKELGTPISTYLFQTAELSKLSEFASLNYEWNFGLSTGWRPYDPFNNPGNMIIGSKLNAYINLGLFLKWQVAERYCLTTGAELTHFSNGNTEYPNAGLNMVGAKLGLMYSLSNDKSETSKEEQVVKIPTFPRHFSYDFVVFGSWRRKGIEFGNTQVASPDKYPVLGAYFAPMYNLNYRFRTGISLDGLYDGSGNVYTEDYIIGTEQPFIKPNWKQQLALGLSARADFTMPIFTISMGIGTNVLHKGGDFGGTYQSLALKTKMSRDLFLHIGYNVKDFRDPNYLMLGIGYRFNNKTPSLISF</sequence>
<dbReference type="Gene3D" id="2.40.160.20">
    <property type="match status" value="1"/>
</dbReference>
<proteinExistence type="predicted"/>
<name>A0ABT7NHX1_9SPHI</name>
<comment type="caution">
    <text evidence="1">The sequence shown here is derived from an EMBL/GenBank/DDBJ whole genome shotgun (WGS) entry which is preliminary data.</text>
</comment>
<keyword evidence="2" id="KW-1185">Reference proteome</keyword>
<dbReference type="Pfam" id="PF09411">
    <property type="entry name" value="PagL"/>
    <property type="match status" value="1"/>
</dbReference>
<gene>
    <name evidence="1" type="ORF">HX018_00830</name>
</gene>
<protein>
    <submittedName>
        <fullName evidence="1">Acyloxyacyl hydrolase</fullName>
    </submittedName>
</protein>